<comment type="caution">
    <text evidence="3">The sequence shown here is derived from an EMBL/GenBank/DDBJ whole genome shotgun (WGS) entry which is preliminary data.</text>
</comment>
<organism evidence="3 4">
    <name type="scientific">Fulvivirga sedimenti</name>
    <dbReference type="NCBI Taxonomy" id="2879465"/>
    <lineage>
        <taxon>Bacteria</taxon>
        <taxon>Pseudomonadati</taxon>
        <taxon>Bacteroidota</taxon>
        <taxon>Cytophagia</taxon>
        <taxon>Cytophagales</taxon>
        <taxon>Fulvivirgaceae</taxon>
        <taxon>Fulvivirga</taxon>
    </lineage>
</organism>
<accession>A0A9X1HSG3</accession>
<protein>
    <submittedName>
        <fullName evidence="3">Uncharacterized protein</fullName>
    </submittedName>
</protein>
<evidence type="ECO:0000313" key="1">
    <source>
        <dbReference type="EMBL" id="MCA6075194.1"/>
    </source>
</evidence>
<name>A0A9X1HSG3_9BACT</name>
<dbReference type="AlphaFoldDB" id="A0A9X1HSG3"/>
<dbReference type="EMBL" id="JAIXNE010000003">
    <property type="protein sequence ID" value="MCA6076371.1"/>
    <property type="molecule type" value="Genomic_DNA"/>
</dbReference>
<evidence type="ECO:0000313" key="2">
    <source>
        <dbReference type="EMBL" id="MCA6076371.1"/>
    </source>
</evidence>
<dbReference type="Proteomes" id="UP001139409">
    <property type="component" value="Unassembled WGS sequence"/>
</dbReference>
<dbReference type="EMBL" id="JAIXNE010000004">
    <property type="protein sequence ID" value="MCA6077499.1"/>
    <property type="molecule type" value="Genomic_DNA"/>
</dbReference>
<sequence>MYLIFHHESVTFVTEKTGGGKTQGSLFAFRQAGRRNSMRDPVVPGTFRESGRDLYPSLILYLF</sequence>
<evidence type="ECO:0000313" key="3">
    <source>
        <dbReference type="EMBL" id="MCA6077499.1"/>
    </source>
</evidence>
<dbReference type="RefSeq" id="WP_225698298.1">
    <property type="nucleotide sequence ID" value="NZ_JAIXNE010000002.1"/>
</dbReference>
<reference evidence="3" key="1">
    <citation type="submission" date="2021-09" db="EMBL/GenBank/DDBJ databases">
        <title>Fulvivirga sp. isolated from coastal sediment.</title>
        <authorList>
            <person name="Yu H."/>
        </authorList>
    </citation>
    <scope>NUCLEOTIDE SEQUENCE</scope>
    <source>
        <strain evidence="3">1062</strain>
    </source>
</reference>
<gene>
    <name evidence="1" type="ORF">LDX50_09950</name>
    <name evidence="2" type="ORF">LDX50_15920</name>
    <name evidence="3" type="ORF">LDX50_21640</name>
</gene>
<dbReference type="EMBL" id="JAIXNE010000002">
    <property type="protein sequence ID" value="MCA6075194.1"/>
    <property type="molecule type" value="Genomic_DNA"/>
</dbReference>
<proteinExistence type="predicted"/>
<evidence type="ECO:0000313" key="4">
    <source>
        <dbReference type="Proteomes" id="UP001139409"/>
    </source>
</evidence>
<keyword evidence="4" id="KW-1185">Reference proteome</keyword>